<keyword evidence="5 6" id="KW-0067">ATP-binding</keyword>
<dbReference type="InterPro" id="IPR050512">
    <property type="entry name" value="Sulf_AdTrans/APS_kinase"/>
</dbReference>
<comment type="function">
    <text evidence="6">Catalyzes the synthesis of activated sulfate.</text>
</comment>
<dbReference type="PANTHER" id="PTHR42700">
    <property type="entry name" value="SULFATE ADENYLYLTRANSFERASE"/>
    <property type="match status" value="1"/>
</dbReference>
<evidence type="ECO:0000259" key="7">
    <source>
        <dbReference type="Pfam" id="PF01583"/>
    </source>
</evidence>
<reference evidence="8 9" key="1">
    <citation type="submission" date="2021-03" db="EMBL/GenBank/DDBJ databases">
        <title>Sequencing the genomes of 1000 actinobacteria strains.</title>
        <authorList>
            <person name="Klenk H.-P."/>
        </authorList>
    </citation>
    <scope>NUCLEOTIDE SEQUENCE [LARGE SCALE GENOMIC DNA]</scope>
    <source>
        <strain evidence="8 9">DSM 24221</strain>
    </source>
</reference>
<proteinExistence type="inferred from homology"/>
<keyword evidence="4 6" id="KW-0547">Nucleotide-binding</keyword>
<dbReference type="SUPFAM" id="SSF52540">
    <property type="entry name" value="P-loop containing nucleoside triphosphate hydrolases"/>
    <property type="match status" value="1"/>
</dbReference>
<evidence type="ECO:0000256" key="4">
    <source>
        <dbReference type="ARBA" id="ARBA00022741"/>
    </source>
</evidence>
<sequence>MTDVHITLSAAELRHIELALASPTRTARLTRPGLDAHEGDTLVLRDEEGTDIASLSAERVRISAAVCITPAQLGTGVAPAPEPEVIIDGTLTPRRPLGHLDQRELRVSHGFPRLPQAVLITGTVPAPGDAGWASHPGPVIVIDRGNSRHLAAAVTAVAAAERRAIVLPEPPRNAAEWAEQIVADTITVWETPLPVSPGRVLLLTGLSGSGKSTIAKLLVQRLAETDERIATLLDGDEVRQMLTAGLGFSREDRLANVRRIGWVAALVAQHGGIAVCAPIAPYEVMRTEMRDRAEQHGRFLLVHVATPLEVCEERDRKGLYAKARAGQIDQFTGISDPYQLPIDPDVTIDHTLTPDESVDRIIAALAKVDANA</sequence>
<evidence type="ECO:0000256" key="6">
    <source>
        <dbReference type="RuleBase" id="RU004347"/>
    </source>
</evidence>
<dbReference type="NCBIfam" id="NF003013">
    <property type="entry name" value="PRK03846.1"/>
    <property type="match status" value="1"/>
</dbReference>
<dbReference type="Gene3D" id="3.40.50.300">
    <property type="entry name" value="P-loop containing nucleotide triphosphate hydrolases"/>
    <property type="match status" value="1"/>
</dbReference>
<dbReference type="InterPro" id="IPR002891">
    <property type="entry name" value="APS"/>
</dbReference>
<dbReference type="PANTHER" id="PTHR42700:SF1">
    <property type="entry name" value="SULFATE ADENYLYLTRANSFERASE"/>
    <property type="match status" value="1"/>
</dbReference>
<dbReference type="EMBL" id="JAGIOL010000001">
    <property type="protein sequence ID" value="MBP2437044.1"/>
    <property type="molecule type" value="Genomic_DNA"/>
</dbReference>
<feature type="domain" description="APS kinase" evidence="7">
    <location>
        <begin position="198"/>
        <end position="349"/>
    </location>
</feature>
<dbReference type="GO" id="GO:0016301">
    <property type="term" value="F:kinase activity"/>
    <property type="evidence" value="ECO:0007669"/>
    <property type="project" value="UniProtKB-KW"/>
</dbReference>
<dbReference type="Pfam" id="PF01583">
    <property type="entry name" value="APS_kinase"/>
    <property type="match status" value="1"/>
</dbReference>
<evidence type="ECO:0000313" key="8">
    <source>
        <dbReference type="EMBL" id="MBP2437044.1"/>
    </source>
</evidence>
<dbReference type="RefSeq" id="WP_241244905.1">
    <property type="nucleotide sequence ID" value="NZ_CP049253.1"/>
</dbReference>
<name>A0ABS4ZID5_9MICO</name>
<protein>
    <recommendedName>
        <fullName evidence="2 6">Adenylyl-sulfate kinase</fullName>
        <ecNumber evidence="2 6">2.7.1.25</ecNumber>
    </recommendedName>
</protein>
<keyword evidence="3 6" id="KW-0808">Transferase</keyword>
<dbReference type="EC" id="2.7.1.25" evidence="2 6"/>
<organism evidence="8 9">
    <name type="scientific">Microbacterium amylolyticum</name>
    <dbReference type="NCBI Taxonomy" id="936337"/>
    <lineage>
        <taxon>Bacteria</taxon>
        <taxon>Bacillati</taxon>
        <taxon>Actinomycetota</taxon>
        <taxon>Actinomycetes</taxon>
        <taxon>Micrococcales</taxon>
        <taxon>Microbacteriaceae</taxon>
        <taxon>Microbacterium</taxon>
    </lineage>
</organism>
<evidence type="ECO:0000256" key="1">
    <source>
        <dbReference type="ARBA" id="ARBA00001823"/>
    </source>
</evidence>
<comment type="pathway">
    <text evidence="6">Sulfur metabolism; hydrogen sulfide biosynthesis; sulfite from sulfate: step 2/3.</text>
</comment>
<gene>
    <name evidence="8" type="ORF">JOF34_001630</name>
</gene>
<dbReference type="NCBIfam" id="TIGR00455">
    <property type="entry name" value="apsK"/>
    <property type="match status" value="1"/>
</dbReference>
<keyword evidence="6 8" id="KW-0418">Kinase</keyword>
<evidence type="ECO:0000256" key="2">
    <source>
        <dbReference type="ARBA" id="ARBA00012121"/>
    </source>
</evidence>
<dbReference type="InterPro" id="IPR059117">
    <property type="entry name" value="APS_kinase_dom"/>
</dbReference>
<comment type="similarity">
    <text evidence="6">Belongs to the APS kinase family.</text>
</comment>
<dbReference type="CDD" id="cd02027">
    <property type="entry name" value="APSK"/>
    <property type="match status" value="1"/>
</dbReference>
<dbReference type="Proteomes" id="UP001519362">
    <property type="component" value="Unassembled WGS sequence"/>
</dbReference>
<evidence type="ECO:0000313" key="9">
    <source>
        <dbReference type="Proteomes" id="UP001519362"/>
    </source>
</evidence>
<evidence type="ECO:0000256" key="5">
    <source>
        <dbReference type="ARBA" id="ARBA00022840"/>
    </source>
</evidence>
<keyword evidence="9" id="KW-1185">Reference proteome</keyword>
<accession>A0ABS4ZID5</accession>
<comment type="catalytic activity">
    <reaction evidence="1 6">
        <text>adenosine 5'-phosphosulfate + ATP = 3'-phosphoadenylyl sulfate + ADP + H(+)</text>
        <dbReference type="Rhea" id="RHEA:24152"/>
        <dbReference type="ChEBI" id="CHEBI:15378"/>
        <dbReference type="ChEBI" id="CHEBI:30616"/>
        <dbReference type="ChEBI" id="CHEBI:58243"/>
        <dbReference type="ChEBI" id="CHEBI:58339"/>
        <dbReference type="ChEBI" id="CHEBI:456216"/>
        <dbReference type="EC" id="2.7.1.25"/>
    </reaction>
</comment>
<comment type="caution">
    <text evidence="8">The sequence shown here is derived from an EMBL/GenBank/DDBJ whole genome shotgun (WGS) entry which is preliminary data.</text>
</comment>
<dbReference type="InterPro" id="IPR027417">
    <property type="entry name" value="P-loop_NTPase"/>
</dbReference>
<evidence type="ECO:0000256" key="3">
    <source>
        <dbReference type="ARBA" id="ARBA00022679"/>
    </source>
</evidence>